<keyword evidence="7" id="KW-1185">Reference proteome</keyword>
<reference evidence="6 7" key="1">
    <citation type="submission" date="2024-06" db="EMBL/GenBank/DDBJ databases">
        <title>Sorghum-associated microbial communities from plants grown in Nebraska, USA.</title>
        <authorList>
            <person name="Schachtman D."/>
        </authorList>
    </citation>
    <scope>NUCLEOTIDE SEQUENCE [LARGE SCALE GENOMIC DNA]</scope>
    <source>
        <strain evidence="6 7">2709</strain>
    </source>
</reference>
<dbReference type="InterPro" id="IPR005119">
    <property type="entry name" value="LysR_subst-bd"/>
</dbReference>
<evidence type="ECO:0000313" key="6">
    <source>
        <dbReference type="EMBL" id="MET4575885.1"/>
    </source>
</evidence>
<organism evidence="6 7">
    <name type="scientific">Ottowia thiooxydans</name>
    <dbReference type="NCBI Taxonomy" id="219182"/>
    <lineage>
        <taxon>Bacteria</taxon>
        <taxon>Pseudomonadati</taxon>
        <taxon>Pseudomonadota</taxon>
        <taxon>Betaproteobacteria</taxon>
        <taxon>Burkholderiales</taxon>
        <taxon>Comamonadaceae</taxon>
        <taxon>Ottowia</taxon>
    </lineage>
</organism>
<dbReference type="Pfam" id="PF00126">
    <property type="entry name" value="HTH_1"/>
    <property type="match status" value="1"/>
</dbReference>
<dbReference type="GO" id="GO:0003677">
    <property type="term" value="F:DNA binding"/>
    <property type="evidence" value="ECO:0007669"/>
    <property type="project" value="UniProtKB-KW"/>
</dbReference>
<evidence type="ECO:0000256" key="3">
    <source>
        <dbReference type="ARBA" id="ARBA00023125"/>
    </source>
</evidence>
<dbReference type="EMBL" id="JBEPSH010000002">
    <property type="protein sequence ID" value="MET4575885.1"/>
    <property type="molecule type" value="Genomic_DNA"/>
</dbReference>
<evidence type="ECO:0000256" key="1">
    <source>
        <dbReference type="ARBA" id="ARBA00009437"/>
    </source>
</evidence>
<evidence type="ECO:0000256" key="4">
    <source>
        <dbReference type="ARBA" id="ARBA00023163"/>
    </source>
</evidence>
<dbReference type="SUPFAM" id="SSF46785">
    <property type="entry name" value="Winged helix' DNA-binding domain"/>
    <property type="match status" value="1"/>
</dbReference>
<comment type="similarity">
    <text evidence="1">Belongs to the LysR transcriptional regulatory family.</text>
</comment>
<evidence type="ECO:0000259" key="5">
    <source>
        <dbReference type="PROSITE" id="PS50931"/>
    </source>
</evidence>
<evidence type="ECO:0000313" key="7">
    <source>
        <dbReference type="Proteomes" id="UP001549320"/>
    </source>
</evidence>
<accession>A0ABV2Q4D7</accession>
<dbReference type="PANTHER" id="PTHR30126:SF94">
    <property type="entry name" value="LYSR FAMILY TRANSCRIPTIONAL REGULATOR"/>
    <property type="match status" value="1"/>
</dbReference>
<dbReference type="InterPro" id="IPR000847">
    <property type="entry name" value="LysR_HTH_N"/>
</dbReference>
<dbReference type="PROSITE" id="PS50931">
    <property type="entry name" value="HTH_LYSR"/>
    <property type="match status" value="1"/>
</dbReference>
<dbReference type="PANTHER" id="PTHR30126">
    <property type="entry name" value="HTH-TYPE TRANSCRIPTIONAL REGULATOR"/>
    <property type="match status" value="1"/>
</dbReference>
<protein>
    <submittedName>
        <fullName evidence="6">DNA-binding transcriptional LysR family regulator</fullName>
    </submittedName>
</protein>
<name>A0ABV2Q4D7_9BURK</name>
<dbReference type="Proteomes" id="UP001549320">
    <property type="component" value="Unassembled WGS sequence"/>
</dbReference>
<dbReference type="SUPFAM" id="SSF53850">
    <property type="entry name" value="Periplasmic binding protein-like II"/>
    <property type="match status" value="1"/>
</dbReference>
<dbReference type="RefSeq" id="WP_354441652.1">
    <property type="nucleotide sequence ID" value="NZ_JBEPSH010000002.1"/>
</dbReference>
<dbReference type="Gene3D" id="1.10.10.10">
    <property type="entry name" value="Winged helix-like DNA-binding domain superfamily/Winged helix DNA-binding domain"/>
    <property type="match status" value="1"/>
</dbReference>
<dbReference type="CDD" id="cd08420">
    <property type="entry name" value="PBP2_CysL_like"/>
    <property type="match status" value="1"/>
</dbReference>
<sequence length="298" mass="32444">MTPPKLTLRQLSIFVAMARTGTTHAAAAQMSRSQSAASASLAELEEALGAPLFDRVGRRLVLNSNGRALLAPAQAMLEQASDMQSLFQTERGAHIRVAASFTIGEYLLPDRIAAWVQAWPKSLIQVRVGNTKEVIEAVADLEVDVGFVEGPQTHTEVTIHPWLDDELVIIAAPDHPLAGSTATQQQLAQCHWVLRESGSGTRQVADEWLLSHLTQVRVTMELGSTEAIKRVVACGDGISCLSRYAVEQSLKDGRLALVQANLPQARRRLSIVLHRRKHQGQAVLDFLRHCGADTDAMA</sequence>
<evidence type="ECO:0000256" key="2">
    <source>
        <dbReference type="ARBA" id="ARBA00023015"/>
    </source>
</evidence>
<proteinExistence type="inferred from homology"/>
<keyword evidence="4" id="KW-0804">Transcription</keyword>
<keyword evidence="2" id="KW-0805">Transcription regulation</keyword>
<dbReference type="InterPro" id="IPR036388">
    <property type="entry name" value="WH-like_DNA-bd_sf"/>
</dbReference>
<comment type="caution">
    <text evidence="6">The sequence shown here is derived from an EMBL/GenBank/DDBJ whole genome shotgun (WGS) entry which is preliminary data.</text>
</comment>
<keyword evidence="3 6" id="KW-0238">DNA-binding</keyword>
<dbReference type="Gene3D" id="3.40.190.290">
    <property type="match status" value="1"/>
</dbReference>
<dbReference type="NCBIfam" id="NF008095">
    <property type="entry name" value="PRK10837.1"/>
    <property type="match status" value="1"/>
</dbReference>
<feature type="domain" description="HTH lysR-type" evidence="5">
    <location>
        <begin position="6"/>
        <end position="63"/>
    </location>
</feature>
<dbReference type="InterPro" id="IPR036390">
    <property type="entry name" value="WH_DNA-bd_sf"/>
</dbReference>
<dbReference type="Pfam" id="PF03466">
    <property type="entry name" value="LysR_substrate"/>
    <property type="match status" value="1"/>
</dbReference>
<gene>
    <name evidence="6" type="ORF">ABIE13_000985</name>
</gene>